<keyword evidence="2" id="KW-0233">DNA recombination</keyword>
<dbReference type="GO" id="GO:0006310">
    <property type="term" value="P:DNA recombination"/>
    <property type="evidence" value="ECO:0007669"/>
    <property type="project" value="UniProtKB-KW"/>
</dbReference>
<evidence type="ECO:0000313" key="5">
    <source>
        <dbReference type="Proteomes" id="UP000250790"/>
    </source>
</evidence>
<feature type="domain" description="Tyr recombinase" evidence="3">
    <location>
        <begin position="244"/>
        <end position="438"/>
    </location>
</feature>
<dbReference type="GO" id="GO:0015074">
    <property type="term" value="P:DNA integration"/>
    <property type="evidence" value="ECO:0007669"/>
    <property type="project" value="InterPro"/>
</dbReference>
<evidence type="ECO:0000313" key="4">
    <source>
        <dbReference type="EMBL" id="PUE51982.1"/>
    </source>
</evidence>
<dbReference type="EMBL" id="NESN01000005">
    <property type="protein sequence ID" value="PUE51982.1"/>
    <property type="molecule type" value="Genomic_DNA"/>
</dbReference>
<gene>
    <name evidence="4" type="ORF">B9Z37_12955</name>
</gene>
<sequence>MHTVFTAAAANDPVLRTQARERTVPIPTTITPVPGYPRKLSVFKIAASKFWQVRCWIAGRTHRRSTQTQSLRMAQSFARDFYEQLLAQSASLRTEPTPTSTSCVVSHITAVKPQLTFAAMAAQMLTNEHARVERGEFSSGSLKVLRNRLDAHILPRWGKQRPEDIDHAQLLAFTQYLSKSFSTITVSQYLVAVRKILTLAVAVNALDKLPEFPKVRVQTNSRGAFTPTEYWQIMRTARKLQNTRHPDSDSTLRKSYRLRSAEYTMPPDVAWVIGFMVNSFIRPSDLKTLKHRHVEVVRNGNTYLRLNLPKTKSHTRPIVTLQPAVRIYQQLTQHHSARNLAAPDDYLFLPHLRDRAYAHWVLSFYFNWVLARTGLKLGAHGQERSLYSLRHSSITFRLLYGQGIDLLTLARNARTSVDMINQHYASTVTGEQNIGMLQSRRTRQHSQLSHTVIS</sequence>
<dbReference type="InterPro" id="IPR013762">
    <property type="entry name" value="Integrase-like_cat_sf"/>
</dbReference>
<dbReference type="PROSITE" id="PS51898">
    <property type="entry name" value="TYR_RECOMBINASE"/>
    <property type="match status" value="1"/>
</dbReference>
<dbReference type="InterPro" id="IPR002104">
    <property type="entry name" value="Integrase_catalytic"/>
</dbReference>
<reference evidence="4 5" key="1">
    <citation type="submission" date="2017-04" db="EMBL/GenBank/DDBJ databases">
        <title>Unexpected and diverse lifestyles within the genus Limnohabitans.</title>
        <authorList>
            <person name="Kasalicky V."/>
            <person name="Mehrshad M."/>
            <person name="Andrei S.-A."/>
            <person name="Salcher M."/>
            <person name="Kratochvilova H."/>
            <person name="Simek K."/>
            <person name="Ghai R."/>
        </authorList>
    </citation>
    <scope>NUCLEOTIDE SEQUENCE [LARGE SCALE GENOMIC DNA]</scope>
    <source>
        <strain evidence="4 5">II-B4</strain>
    </source>
</reference>
<dbReference type="SUPFAM" id="SSF56349">
    <property type="entry name" value="DNA breaking-rejoining enzymes"/>
    <property type="match status" value="1"/>
</dbReference>
<dbReference type="Proteomes" id="UP000250790">
    <property type="component" value="Unassembled WGS sequence"/>
</dbReference>
<name>A0A315E6V3_9BURK</name>
<accession>A0A315E6V3</accession>
<dbReference type="AlphaFoldDB" id="A0A315E6V3"/>
<keyword evidence="5" id="KW-1185">Reference proteome</keyword>
<evidence type="ECO:0000256" key="1">
    <source>
        <dbReference type="ARBA" id="ARBA00023125"/>
    </source>
</evidence>
<dbReference type="Gene3D" id="1.10.443.10">
    <property type="entry name" value="Intergrase catalytic core"/>
    <property type="match status" value="1"/>
</dbReference>
<dbReference type="GO" id="GO:0003677">
    <property type="term" value="F:DNA binding"/>
    <property type="evidence" value="ECO:0007669"/>
    <property type="project" value="UniProtKB-KW"/>
</dbReference>
<proteinExistence type="predicted"/>
<protein>
    <recommendedName>
        <fullName evidence="3">Tyr recombinase domain-containing protein</fullName>
    </recommendedName>
</protein>
<organism evidence="4 5">
    <name type="scientific">Limnohabitans parvus II-B4</name>
    <dbReference type="NCBI Taxonomy" id="1293052"/>
    <lineage>
        <taxon>Bacteria</taxon>
        <taxon>Pseudomonadati</taxon>
        <taxon>Pseudomonadota</taxon>
        <taxon>Betaproteobacteria</taxon>
        <taxon>Burkholderiales</taxon>
        <taxon>Comamonadaceae</taxon>
        <taxon>Limnohabitans</taxon>
    </lineage>
</organism>
<dbReference type="InterPro" id="IPR010998">
    <property type="entry name" value="Integrase_recombinase_N"/>
</dbReference>
<keyword evidence="1" id="KW-0238">DNA-binding</keyword>
<dbReference type="Gene3D" id="1.10.150.130">
    <property type="match status" value="1"/>
</dbReference>
<evidence type="ECO:0000259" key="3">
    <source>
        <dbReference type="PROSITE" id="PS51898"/>
    </source>
</evidence>
<dbReference type="OrthoDB" id="8875502at2"/>
<comment type="caution">
    <text evidence="4">The sequence shown here is derived from an EMBL/GenBank/DDBJ whole genome shotgun (WGS) entry which is preliminary data.</text>
</comment>
<evidence type="ECO:0000256" key="2">
    <source>
        <dbReference type="ARBA" id="ARBA00023172"/>
    </source>
</evidence>
<dbReference type="InterPro" id="IPR011010">
    <property type="entry name" value="DNA_brk_join_enz"/>
</dbReference>